<evidence type="ECO:0000256" key="11">
    <source>
        <dbReference type="ARBA" id="ARBA00048930"/>
    </source>
</evidence>
<evidence type="ECO:0000313" key="14">
    <source>
        <dbReference type="Proteomes" id="UP000326924"/>
    </source>
</evidence>
<dbReference type="FunCoup" id="A0A5J5F610">
    <property type="interactions" value="88"/>
</dbReference>
<dbReference type="EMBL" id="VXIS01000029">
    <property type="protein sequence ID" value="KAA8912034.1"/>
    <property type="molecule type" value="Genomic_DNA"/>
</dbReference>
<evidence type="ECO:0000256" key="2">
    <source>
        <dbReference type="ARBA" id="ARBA00004760"/>
    </source>
</evidence>
<dbReference type="Pfam" id="PF00106">
    <property type="entry name" value="adh_short"/>
    <property type="match status" value="1"/>
</dbReference>
<dbReference type="OrthoDB" id="10267115at2759"/>
<keyword evidence="7" id="KW-0560">Oxidoreductase</keyword>
<dbReference type="FunFam" id="3.40.50.720:FF:000468">
    <property type="entry name" value="Short-chain dehydrogenase, putative"/>
    <property type="match status" value="1"/>
</dbReference>
<evidence type="ECO:0000256" key="12">
    <source>
        <dbReference type="SAM" id="Phobius"/>
    </source>
</evidence>
<dbReference type="InParanoid" id="A0A5J5F610"/>
<keyword evidence="12" id="KW-0472">Membrane</keyword>
<evidence type="ECO:0000256" key="3">
    <source>
        <dbReference type="ARBA" id="ARBA00004991"/>
    </source>
</evidence>
<dbReference type="PRINTS" id="PR00081">
    <property type="entry name" value="GDHRDH"/>
</dbReference>
<protein>
    <recommendedName>
        <fullName evidence="9">3-dehydrosphinganine reductase</fullName>
        <ecNumber evidence="9">1.1.1.102</ecNumber>
    </recommendedName>
</protein>
<evidence type="ECO:0000256" key="8">
    <source>
        <dbReference type="ARBA" id="ARBA00023098"/>
    </source>
</evidence>
<keyword evidence="12" id="KW-0812">Transmembrane</keyword>
<gene>
    <name evidence="13" type="ORF">FN846DRAFT_934035</name>
</gene>
<dbReference type="GO" id="GO:0030148">
    <property type="term" value="P:sphingolipid biosynthetic process"/>
    <property type="evidence" value="ECO:0007669"/>
    <property type="project" value="InterPro"/>
</dbReference>
<evidence type="ECO:0000256" key="4">
    <source>
        <dbReference type="ARBA" id="ARBA00022824"/>
    </source>
</evidence>
<sequence>MPLFSKNKFPVDGRVAVITGGSQGMGKSVAILLAQRGAHVAIIARNPAKLDSALEEIRAARRSAEQKVFLYSADLTRGGEAAAALAAVQAELGTPDIVWTCAGGTQPGYFKDYSSAALEREIGINYFTVMHTAHAALRLMTSAGATEDGRKRHIVFTSSVLAFYPIAGYNSYSPAKAAIRALADGLRQECLLYDIDVHACFPATIYSPGFEEEQKTKPELTKILEGSDEGQTPQQVAEECLKGLERGEALVTTTLMGSVIRGSAWGGSPKGFFDTLFAMVLVLVWSVVGRVVDGDVVKYKKKLEKEGKADGK</sequence>
<dbReference type="GO" id="GO:0047560">
    <property type="term" value="F:3-dehydrosphinganine reductase activity"/>
    <property type="evidence" value="ECO:0007669"/>
    <property type="project" value="UniProtKB-EC"/>
</dbReference>
<dbReference type="CDD" id="cd08939">
    <property type="entry name" value="KDSR-like_SDR_c"/>
    <property type="match status" value="1"/>
</dbReference>
<keyword evidence="6" id="KW-0746">Sphingolipid metabolism</keyword>
<comment type="catalytic activity">
    <reaction evidence="11">
        <text>sphinganine + NADP(+) = 3-oxosphinganine + NADPH + H(+)</text>
        <dbReference type="Rhea" id="RHEA:22640"/>
        <dbReference type="ChEBI" id="CHEBI:15378"/>
        <dbReference type="ChEBI" id="CHEBI:57783"/>
        <dbReference type="ChEBI" id="CHEBI:57817"/>
        <dbReference type="ChEBI" id="CHEBI:58299"/>
        <dbReference type="ChEBI" id="CHEBI:58349"/>
        <dbReference type="EC" id="1.1.1.102"/>
    </reaction>
    <physiologicalReaction direction="right-to-left" evidence="11">
        <dbReference type="Rhea" id="RHEA:22642"/>
    </physiologicalReaction>
</comment>
<name>A0A5J5F610_9PEZI</name>
<dbReference type="PANTHER" id="PTHR43550:SF3">
    <property type="entry name" value="3-KETODIHYDROSPHINGOSINE REDUCTASE"/>
    <property type="match status" value="1"/>
</dbReference>
<evidence type="ECO:0000256" key="9">
    <source>
        <dbReference type="ARBA" id="ARBA00026112"/>
    </source>
</evidence>
<accession>A0A5J5F610</accession>
<dbReference type="SUPFAM" id="SSF51735">
    <property type="entry name" value="NAD(P)-binding Rossmann-fold domains"/>
    <property type="match status" value="1"/>
</dbReference>
<keyword evidence="14" id="KW-1185">Reference proteome</keyword>
<keyword evidence="12" id="KW-1133">Transmembrane helix</keyword>
<comment type="subcellular location">
    <subcellularLocation>
        <location evidence="1">Endoplasmic reticulum</location>
    </subcellularLocation>
</comment>
<keyword evidence="8" id="KW-0443">Lipid metabolism</keyword>
<evidence type="ECO:0000256" key="6">
    <source>
        <dbReference type="ARBA" id="ARBA00022919"/>
    </source>
</evidence>
<evidence type="ECO:0000256" key="7">
    <source>
        <dbReference type="ARBA" id="ARBA00023002"/>
    </source>
</evidence>
<comment type="caution">
    <text evidence="13">The sequence shown here is derived from an EMBL/GenBank/DDBJ whole genome shotgun (WGS) entry which is preliminary data.</text>
</comment>
<proteinExistence type="predicted"/>
<feature type="transmembrane region" description="Helical" evidence="12">
    <location>
        <begin position="271"/>
        <end position="292"/>
    </location>
</feature>
<dbReference type="EC" id="1.1.1.102" evidence="9"/>
<dbReference type="GO" id="GO:0006666">
    <property type="term" value="P:3-keto-sphinganine metabolic process"/>
    <property type="evidence" value="ECO:0007669"/>
    <property type="project" value="InterPro"/>
</dbReference>
<dbReference type="Proteomes" id="UP000326924">
    <property type="component" value="Unassembled WGS sequence"/>
</dbReference>
<dbReference type="Gene3D" id="3.40.50.720">
    <property type="entry name" value="NAD(P)-binding Rossmann-like Domain"/>
    <property type="match status" value="1"/>
</dbReference>
<dbReference type="InterPro" id="IPR045022">
    <property type="entry name" value="KDSR-like"/>
</dbReference>
<evidence type="ECO:0000256" key="5">
    <source>
        <dbReference type="ARBA" id="ARBA00022857"/>
    </source>
</evidence>
<dbReference type="GO" id="GO:0005789">
    <property type="term" value="C:endoplasmic reticulum membrane"/>
    <property type="evidence" value="ECO:0007669"/>
    <property type="project" value="TreeGrafter"/>
</dbReference>
<keyword evidence="5" id="KW-0521">NADP</keyword>
<dbReference type="AlphaFoldDB" id="A0A5J5F610"/>
<dbReference type="InterPro" id="IPR036291">
    <property type="entry name" value="NAD(P)-bd_dom_sf"/>
</dbReference>
<comment type="pathway">
    <text evidence="2">Lipid metabolism; sphingolipid metabolism.</text>
</comment>
<comment type="pathway">
    <text evidence="3">Sphingolipid metabolism.</text>
</comment>
<comment type="function">
    <text evidence="10">Catalyzes the reduction of 3'-oxosphinganine (3-ketodihydrosphingosine/KDS) to sphinganine (dihydrosphingosine/DHS), the second step of de novo sphingolipid biosynthesis.</text>
</comment>
<evidence type="ECO:0000313" key="13">
    <source>
        <dbReference type="EMBL" id="KAA8912034.1"/>
    </source>
</evidence>
<dbReference type="InterPro" id="IPR002347">
    <property type="entry name" value="SDR_fam"/>
</dbReference>
<keyword evidence="4" id="KW-0256">Endoplasmic reticulum</keyword>
<dbReference type="PANTHER" id="PTHR43550">
    <property type="entry name" value="3-KETODIHYDROSPHINGOSINE REDUCTASE"/>
    <property type="match status" value="1"/>
</dbReference>
<evidence type="ECO:0000256" key="10">
    <source>
        <dbReference type="ARBA" id="ARBA00044737"/>
    </source>
</evidence>
<organism evidence="13 14">
    <name type="scientific">Sphaerosporella brunnea</name>
    <dbReference type="NCBI Taxonomy" id="1250544"/>
    <lineage>
        <taxon>Eukaryota</taxon>
        <taxon>Fungi</taxon>
        <taxon>Dikarya</taxon>
        <taxon>Ascomycota</taxon>
        <taxon>Pezizomycotina</taxon>
        <taxon>Pezizomycetes</taxon>
        <taxon>Pezizales</taxon>
        <taxon>Pyronemataceae</taxon>
        <taxon>Sphaerosporella</taxon>
    </lineage>
</organism>
<reference evidence="13 14" key="1">
    <citation type="submission" date="2019-09" db="EMBL/GenBank/DDBJ databases">
        <title>Draft genome of the ectomycorrhizal ascomycete Sphaerosporella brunnea.</title>
        <authorList>
            <consortium name="DOE Joint Genome Institute"/>
            <person name="Benucci G.M."/>
            <person name="Marozzi G."/>
            <person name="Antonielli L."/>
            <person name="Sanchez S."/>
            <person name="Marco P."/>
            <person name="Wang X."/>
            <person name="Falini L.B."/>
            <person name="Barry K."/>
            <person name="Haridas S."/>
            <person name="Lipzen A."/>
            <person name="Labutti K."/>
            <person name="Grigoriev I.V."/>
            <person name="Murat C."/>
            <person name="Martin F."/>
            <person name="Albertini E."/>
            <person name="Donnini D."/>
            <person name="Bonito G."/>
        </authorList>
    </citation>
    <scope>NUCLEOTIDE SEQUENCE [LARGE SCALE GENOMIC DNA]</scope>
    <source>
        <strain evidence="13 14">Sb_GMNB300</strain>
    </source>
</reference>
<evidence type="ECO:0000256" key="1">
    <source>
        <dbReference type="ARBA" id="ARBA00004240"/>
    </source>
</evidence>